<evidence type="ECO:0000313" key="8">
    <source>
        <dbReference type="Proteomes" id="UP000242877"/>
    </source>
</evidence>
<feature type="compositionally biased region" description="Basic and acidic residues" evidence="6">
    <location>
        <begin position="129"/>
        <end position="148"/>
    </location>
</feature>
<dbReference type="Proteomes" id="UP000242877">
    <property type="component" value="Unassembled WGS sequence"/>
</dbReference>
<evidence type="ECO:0000256" key="5">
    <source>
        <dbReference type="ARBA" id="ARBA00023242"/>
    </source>
</evidence>
<proteinExistence type="inferred from homology"/>
<feature type="compositionally biased region" description="Low complexity" evidence="6">
    <location>
        <begin position="217"/>
        <end position="248"/>
    </location>
</feature>
<dbReference type="OrthoDB" id="1232at2759"/>
<dbReference type="AlphaFoldDB" id="A0A162ISR2"/>
<evidence type="ECO:0000256" key="1">
    <source>
        <dbReference type="ARBA" id="ARBA00004123"/>
    </source>
</evidence>
<protein>
    <submittedName>
        <fullName evidence="7">Transcriptional regulator Ngg1</fullName>
    </submittedName>
</protein>
<comment type="caution">
    <text evidence="7">The sequence shown here is derived from an EMBL/GenBank/DDBJ whole genome shotgun (WGS) entry which is preliminary data.</text>
</comment>
<dbReference type="InterPro" id="IPR019340">
    <property type="entry name" value="Histone_AcTrfase_su3"/>
</dbReference>
<feature type="compositionally biased region" description="Polar residues" evidence="6">
    <location>
        <begin position="15"/>
        <end position="29"/>
    </location>
</feature>
<sequence length="696" mass="77020">MVPPYSGSKLKGKTSRASGASVSHDSGNRLSPIPPTPVSSASPSIPTSTSVFLEHDVPRMLASANTPYATLFDKINSVGTIPDPRTLEFLISTLKSLSTLADERGDACNAAMRELSMKRKDVAYEEQREFEISSRERERERDRIKKEPVDDEEDAIRSAAGTSKGQGFRKRKQKDDRPLTHGAHHMARQDGSSKRQGHRKATAAGPSTPTKRRRSKSVSPASSTPSQSPNDAGASAATTTATGDANTAVSTLKSDDEDDDDSQYSHQPEPQPAVPHYQVFGPNPLAFEDPTVYHIREVTPGMTDEEKKEIYSVARFPKSDLSEKIVGTPPDKDFSNTKPTNQVNATTFANYVEAFARPLGDQDLAFLKERGERTEPFQFPRRGKQHYKEKWAAEDGMIELDSNAGHLPPNQGRGSIDQITDETAMTDQVSAPPLISRLFSLLRFENQSSPELLNSLKDEADGNGGGGDAMDIDPPQPPTTTEENTESKQKIDSATAFPDVPLATFKAPTIKLEHNQLDERLKAELRFTGIMGPEDQPEYDAHFDDSVADRLRLLQSELRKVIITNNARKARLYELVKDRLAYQEYKTIHDDLDNQVQQAYLKRTRTLGKAKKGHYKGRAGGHVGGTVGHAPGVGRPGIGDAARTLMDRRKRWEECIGPVIRDCNTMVPGKDETIFDPKIMAEYERAEVERWDDEQD</sequence>
<dbReference type="PANTHER" id="PTHR13556:SF2">
    <property type="entry name" value="TRANSCRIPTIONAL ADAPTER 3"/>
    <property type="match status" value="1"/>
</dbReference>
<keyword evidence="8" id="KW-1185">Reference proteome</keyword>
<feature type="region of interest" description="Disordered" evidence="6">
    <location>
        <begin position="611"/>
        <end position="638"/>
    </location>
</feature>
<keyword evidence="5" id="KW-0539">Nucleus</keyword>
<evidence type="ECO:0000313" key="7">
    <source>
        <dbReference type="EMBL" id="KZZ97892.1"/>
    </source>
</evidence>
<organism evidence="7 8">
    <name type="scientific">Ascosphaera apis ARSEF 7405</name>
    <dbReference type="NCBI Taxonomy" id="392613"/>
    <lineage>
        <taxon>Eukaryota</taxon>
        <taxon>Fungi</taxon>
        <taxon>Dikarya</taxon>
        <taxon>Ascomycota</taxon>
        <taxon>Pezizomycotina</taxon>
        <taxon>Eurotiomycetes</taxon>
        <taxon>Eurotiomycetidae</taxon>
        <taxon>Onygenales</taxon>
        <taxon>Ascosphaeraceae</taxon>
        <taxon>Ascosphaera</taxon>
    </lineage>
</organism>
<keyword evidence="4" id="KW-0804">Transcription</keyword>
<dbReference type="GO" id="GO:0003713">
    <property type="term" value="F:transcription coactivator activity"/>
    <property type="evidence" value="ECO:0007669"/>
    <property type="project" value="TreeGrafter"/>
</dbReference>
<dbReference type="PANTHER" id="PTHR13556">
    <property type="entry name" value="TRANSCRIPTIONAL ADAPTER 3-RELATED"/>
    <property type="match status" value="1"/>
</dbReference>
<feature type="region of interest" description="Disordered" evidence="6">
    <location>
        <begin position="322"/>
        <end position="341"/>
    </location>
</feature>
<comment type="similarity">
    <text evidence="2">Belongs to the NGG1 family.</text>
</comment>
<dbReference type="EMBL" id="AZGZ01000001">
    <property type="protein sequence ID" value="KZZ97892.1"/>
    <property type="molecule type" value="Genomic_DNA"/>
</dbReference>
<name>A0A162ISR2_9EURO</name>
<dbReference type="VEuPathDB" id="FungiDB:AAP_00153"/>
<reference evidence="7 8" key="1">
    <citation type="journal article" date="2016" name="Genome Biol. Evol.">
        <title>Divergent and convergent evolution of fungal pathogenicity.</title>
        <authorList>
            <person name="Shang Y."/>
            <person name="Xiao G."/>
            <person name="Zheng P."/>
            <person name="Cen K."/>
            <person name="Zhan S."/>
            <person name="Wang C."/>
        </authorList>
    </citation>
    <scope>NUCLEOTIDE SEQUENCE [LARGE SCALE GENOMIC DNA]</scope>
    <source>
        <strain evidence="7 8">ARSEF 7405</strain>
    </source>
</reference>
<dbReference type="GO" id="GO:0005634">
    <property type="term" value="C:nucleus"/>
    <property type="evidence" value="ECO:0007669"/>
    <property type="project" value="UniProtKB-SubCell"/>
</dbReference>
<evidence type="ECO:0000256" key="3">
    <source>
        <dbReference type="ARBA" id="ARBA00023015"/>
    </source>
</evidence>
<feature type="region of interest" description="Disordered" evidence="6">
    <location>
        <begin position="1"/>
        <end position="46"/>
    </location>
</feature>
<dbReference type="GO" id="GO:0006357">
    <property type="term" value="P:regulation of transcription by RNA polymerase II"/>
    <property type="evidence" value="ECO:0007669"/>
    <property type="project" value="TreeGrafter"/>
</dbReference>
<dbReference type="Pfam" id="PF10198">
    <property type="entry name" value="Ada3"/>
    <property type="match status" value="1"/>
</dbReference>
<evidence type="ECO:0000256" key="4">
    <source>
        <dbReference type="ARBA" id="ARBA00023163"/>
    </source>
</evidence>
<gene>
    <name evidence="7" type="ORF">AAP_00153</name>
</gene>
<keyword evidence="3" id="KW-0805">Transcription regulation</keyword>
<comment type="subcellular location">
    <subcellularLocation>
        <location evidence="1">Nucleus</location>
    </subcellularLocation>
</comment>
<feature type="region of interest" description="Disordered" evidence="6">
    <location>
        <begin position="129"/>
        <end position="282"/>
    </location>
</feature>
<evidence type="ECO:0000256" key="2">
    <source>
        <dbReference type="ARBA" id="ARBA00005330"/>
    </source>
</evidence>
<feature type="region of interest" description="Disordered" evidence="6">
    <location>
        <begin position="454"/>
        <end position="495"/>
    </location>
</feature>
<dbReference type="GO" id="GO:0000124">
    <property type="term" value="C:SAGA complex"/>
    <property type="evidence" value="ECO:0007669"/>
    <property type="project" value="TreeGrafter"/>
</dbReference>
<evidence type="ECO:0000256" key="6">
    <source>
        <dbReference type="SAM" id="MobiDB-lite"/>
    </source>
</evidence>
<accession>A0A162ISR2</accession>